<dbReference type="AlphaFoldDB" id="A0ABD0NZL7"/>
<feature type="non-terminal residue" evidence="1">
    <location>
        <position position="1"/>
    </location>
</feature>
<protein>
    <submittedName>
        <fullName evidence="1">Uncharacterized protein</fullName>
    </submittedName>
</protein>
<dbReference type="EMBL" id="JAMKFB020000019">
    <property type="protein sequence ID" value="KAL0167309.1"/>
    <property type="molecule type" value="Genomic_DNA"/>
</dbReference>
<proteinExistence type="predicted"/>
<name>A0ABD0NZL7_CIRMR</name>
<comment type="caution">
    <text evidence="1">The sequence shown here is derived from an EMBL/GenBank/DDBJ whole genome shotgun (WGS) entry which is preliminary data.</text>
</comment>
<evidence type="ECO:0000313" key="2">
    <source>
        <dbReference type="Proteomes" id="UP001529510"/>
    </source>
</evidence>
<organism evidence="1 2">
    <name type="scientific">Cirrhinus mrigala</name>
    <name type="common">Mrigala</name>
    <dbReference type="NCBI Taxonomy" id="683832"/>
    <lineage>
        <taxon>Eukaryota</taxon>
        <taxon>Metazoa</taxon>
        <taxon>Chordata</taxon>
        <taxon>Craniata</taxon>
        <taxon>Vertebrata</taxon>
        <taxon>Euteleostomi</taxon>
        <taxon>Actinopterygii</taxon>
        <taxon>Neopterygii</taxon>
        <taxon>Teleostei</taxon>
        <taxon>Ostariophysi</taxon>
        <taxon>Cypriniformes</taxon>
        <taxon>Cyprinidae</taxon>
        <taxon>Labeoninae</taxon>
        <taxon>Labeonini</taxon>
        <taxon>Cirrhinus</taxon>
    </lineage>
</organism>
<sequence>NFYRSTNENILCHCTAENRSDLAQIVKTAQRTVGTQLPKLDIVYASRLHKRASNIIKDPTHPG</sequence>
<dbReference type="Proteomes" id="UP001529510">
    <property type="component" value="Unassembled WGS sequence"/>
</dbReference>
<reference evidence="1 2" key="1">
    <citation type="submission" date="2024-05" db="EMBL/GenBank/DDBJ databases">
        <title>Genome sequencing and assembly of Indian major carp, Cirrhinus mrigala (Hamilton, 1822).</title>
        <authorList>
            <person name="Mohindra V."/>
            <person name="Chowdhury L.M."/>
            <person name="Lal K."/>
            <person name="Jena J.K."/>
        </authorList>
    </citation>
    <scope>NUCLEOTIDE SEQUENCE [LARGE SCALE GENOMIC DNA]</scope>
    <source>
        <strain evidence="1">CM1030</strain>
        <tissue evidence="1">Blood</tissue>
    </source>
</reference>
<keyword evidence="2" id="KW-1185">Reference proteome</keyword>
<gene>
    <name evidence="1" type="ORF">M9458_039153</name>
</gene>
<accession>A0ABD0NZL7</accession>
<evidence type="ECO:0000313" key="1">
    <source>
        <dbReference type="EMBL" id="KAL0167309.1"/>
    </source>
</evidence>